<proteinExistence type="predicted"/>
<keyword evidence="2" id="KW-1185">Reference proteome</keyword>
<name>A0A3N4KTN3_9PEZI</name>
<dbReference type="InParanoid" id="A0A3N4KTN3"/>
<gene>
    <name evidence="1" type="ORF">P167DRAFT_605504</name>
</gene>
<sequence>MSAPAGTARIIQGEGNFLTQFNDNAVVGLGQEREWKIRPAHTNNGDAIVITLKDDNSEEKCLTLDSNSDSDVINILVRPLESPPRPEQMWTIEDAIMQPRFPPIVHGRLQSLAKPGMSATIGGAVPLPRIFMNVAAVPHDDGDMDRFRWRMDYMSMSD</sequence>
<organism evidence="1 2">
    <name type="scientific">Morchella conica CCBAS932</name>
    <dbReference type="NCBI Taxonomy" id="1392247"/>
    <lineage>
        <taxon>Eukaryota</taxon>
        <taxon>Fungi</taxon>
        <taxon>Dikarya</taxon>
        <taxon>Ascomycota</taxon>
        <taxon>Pezizomycotina</taxon>
        <taxon>Pezizomycetes</taxon>
        <taxon>Pezizales</taxon>
        <taxon>Morchellaceae</taxon>
        <taxon>Morchella</taxon>
    </lineage>
</organism>
<evidence type="ECO:0000313" key="2">
    <source>
        <dbReference type="Proteomes" id="UP000277580"/>
    </source>
</evidence>
<reference evidence="1 2" key="1">
    <citation type="journal article" date="2018" name="Nat. Ecol. Evol.">
        <title>Pezizomycetes genomes reveal the molecular basis of ectomycorrhizal truffle lifestyle.</title>
        <authorList>
            <person name="Murat C."/>
            <person name="Payen T."/>
            <person name="Noel B."/>
            <person name="Kuo A."/>
            <person name="Morin E."/>
            <person name="Chen J."/>
            <person name="Kohler A."/>
            <person name="Krizsan K."/>
            <person name="Balestrini R."/>
            <person name="Da Silva C."/>
            <person name="Montanini B."/>
            <person name="Hainaut M."/>
            <person name="Levati E."/>
            <person name="Barry K.W."/>
            <person name="Belfiori B."/>
            <person name="Cichocki N."/>
            <person name="Clum A."/>
            <person name="Dockter R.B."/>
            <person name="Fauchery L."/>
            <person name="Guy J."/>
            <person name="Iotti M."/>
            <person name="Le Tacon F."/>
            <person name="Lindquist E.A."/>
            <person name="Lipzen A."/>
            <person name="Malagnac F."/>
            <person name="Mello A."/>
            <person name="Molinier V."/>
            <person name="Miyauchi S."/>
            <person name="Poulain J."/>
            <person name="Riccioni C."/>
            <person name="Rubini A."/>
            <person name="Sitrit Y."/>
            <person name="Splivallo R."/>
            <person name="Traeger S."/>
            <person name="Wang M."/>
            <person name="Zifcakova L."/>
            <person name="Wipf D."/>
            <person name="Zambonelli A."/>
            <person name="Paolocci F."/>
            <person name="Nowrousian M."/>
            <person name="Ottonello S."/>
            <person name="Baldrian P."/>
            <person name="Spatafora J.W."/>
            <person name="Henrissat B."/>
            <person name="Nagy L.G."/>
            <person name="Aury J.M."/>
            <person name="Wincker P."/>
            <person name="Grigoriev I.V."/>
            <person name="Bonfante P."/>
            <person name="Martin F.M."/>
        </authorList>
    </citation>
    <scope>NUCLEOTIDE SEQUENCE [LARGE SCALE GENOMIC DNA]</scope>
    <source>
        <strain evidence="1 2">CCBAS932</strain>
    </source>
</reference>
<evidence type="ECO:0008006" key="3">
    <source>
        <dbReference type="Google" id="ProtNLM"/>
    </source>
</evidence>
<protein>
    <recommendedName>
        <fullName evidence="3">Ricin B lectin domain-containing protein</fullName>
    </recommendedName>
</protein>
<evidence type="ECO:0000313" key="1">
    <source>
        <dbReference type="EMBL" id="RPB12642.1"/>
    </source>
</evidence>
<dbReference type="OrthoDB" id="10294663at2759"/>
<accession>A0A3N4KTN3</accession>
<dbReference type="AlphaFoldDB" id="A0A3N4KTN3"/>
<dbReference type="EMBL" id="ML119127">
    <property type="protein sequence ID" value="RPB12642.1"/>
    <property type="molecule type" value="Genomic_DNA"/>
</dbReference>
<dbReference type="Proteomes" id="UP000277580">
    <property type="component" value="Unassembled WGS sequence"/>
</dbReference>